<dbReference type="Pfam" id="PF13966">
    <property type="entry name" value="zf-RVT"/>
    <property type="match status" value="1"/>
</dbReference>
<evidence type="ECO:0000256" key="1">
    <source>
        <dbReference type="ARBA" id="ARBA00022670"/>
    </source>
</evidence>
<keyword evidence="6" id="KW-0064">Aspartyl protease</keyword>
<dbReference type="Gene3D" id="3.30.420.10">
    <property type="entry name" value="Ribonuclease H-like superfamily/Ribonuclease H"/>
    <property type="match status" value="2"/>
</dbReference>
<evidence type="ECO:0000256" key="9">
    <source>
        <dbReference type="ARBA" id="ARBA00022842"/>
    </source>
</evidence>
<evidence type="ECO:0000256" key="2">
    <source>
        <dbReference type="ARBA" id="ARBA00022679"/>
    </source>
</evidence>
<dbReference type="InterPro" id="IPR012337">
    <property type="entry name" value="RNaseH-like_sf"/>
</dbReference>
<accession>A0ABQ5IQZ9</accession>
<dbReference type="InterPro" id="IPR043502">
    <property type="entry name" value="DNA/RNA_pol_sf"/>
</dbReference>
<keyword evidence="10" id="KW-0229">DNA integration</keyword>
<dbReference type="Gene3D" id="3.30.70.270">
    <property type="match status" value="3"/>
</dbReference>
<name>A0ABQ5IQZ9_9ASTR</name>
<evidence type="ECO:0000256" key="11">
    <source>
        <dbReference type="ARBA" id="ARBA00022918"/>
    </source>
</evidence>
<evidence type="ECO:0000256" key="10">
    <source>
        <dbReference type="ARBA" id="ARBA00022908"/>
    </source>
</evidence>
<feature type="domain" description="Integrase catalytic" evidence="15">
    <location>
        <begin position="623"/>
        <end position="795"/>
    </location>
</feature>
<dbReference type="Pfam" id="PF00078">
    <property type="entry name" value="RVT_1"/>
    <property type="match status" value="1"/>
</dbReference>
<evidence type="ECO:0000256" key="13">
    <source>
        <dbReference type="ARBA" id="ARBA00023125"/>
    </source>
</evidence>
<dbReference type="InterPro" id="IPR056924">
    <property type="entry name" value="SH3_Tf2-1"/>
</dbReference>
<keyword evidence="4" id="KW-0540">Nuclease</keyword>
<dbReference type="Pfam" id="PF17917">
    <property type="entry name" value="RT_RNaseH"/>
    <property type="match status" value="1"/>
</dbReference>
<dbReference type="InterPro" id="IPR041588">
    <property type="entry name" value="Integrase_H2C2"/>
</dbReference>
<keyword evidence="1" id="KW-0645">Protease</keyword>
<dbReference type="Pfam" id="PF17921">
    <property type="entry name" value="Integrase_H2C2"/>
    <property type="match status" value="1"/>
</dbReference>
<evidence type="ECO:0000256" key="6">
    <source>
        <dbReference type="ARBA" id="ARBA00022750"/>
    </source>
</evidence>
<proteinExistence type="predicted"/>
<keyword evidence="14" id="KW-0233">DNA recombination</keyword>
<sequence length="1546" mass="178691">MHLMNNHGNYSKSENIIAKFSKCDFWISIVQFLGHVIDSQGIHVDPAKIEEVKNWASPTTPMEVHQFLGLAGYYQRFIKDFLKITKSLTESSYSQENILVRFGFHNTMVKWIMACVLSTSFPLSINGNIHGFFKGKRGLRQGDPLSPYLFTLVLEVLTLILQRRVRLSDSFRYHHHYEELQLINVCFGDDLFIFAHGDVESARVIMDSLEEFKMTPRLVSSIPKSTTYFCNVLYHTKLAILSIMPFSEGIVYDIQQLIRGFLWCNGEFKRGKYKVAWEGFHLNNKVADLVSNGAWTWPQPWLNKTSDLGVLNVPALDLLRHDVRQWHDRHGNLSSFYVAKAWEAIRPFVMRNSLTTQDKVNYWDVDVNTDLNLLRCALCDAQRDSLNHLFFECEFSSQVWYYIRDLAVMSSSTHPIIVLSDYDVEDAFSSTTTPDYTPASPNYFTASPGNTSPDHSDDLSKYLLASLAILPFHNGYHQPRVRDEDIPKTAFRTRYEHYEFQVMPFGLTSAPDVFMDLMNRITIVRFVTKENVVADALSQKEGIKPLRVRALVMTLHPKLPSQILEAQAEAIKEENIKAENLRGIDKAFEVRPDGTRCIKNQSWLPIFGNLRDLIMHESHKSKYSIHPGSDKMYQDLKKLYWWPNMKAIIAEYVGKCLTCSRVKAEYRLTKSAHFIPIRETYSMETLTRLYIKEIVSRHGVSISIILDRDSHFTFRFWQSMQNALGTQLDMSTTYHPKIDLQSERTIQTLEDMLQACVIDFRKGWERHLSLVEFSYNNSYHANIKATPFELLEFQVGDRVMLKVSPRKGVIRSGKRGKLNPRYIGPFKILKRVGPVAYTLELLEELSSVHSTFHISNLKKCLSDKSLIIPMKELWLDDKLNFVEELIEIMDREVKQLRQSLMSSSTHPIIVPSDYDVEDAFSSTTTLDYTPASPDYFPASPGNTSPDLSDDLSKYLLASLAISPFHNDPYMKLNKLTVKNRYPLPIIDDLFDQLQGSSVYSKIELRSGYHQLRVRDEDIPKTDFRTRHIIDCQGIHVHPAKIEAVKNWASPTTPIEKLCEALILALPEGNDDFVIYCDASHQGLGAVLMQREKVIAYASRQLKPHEENYTTHNLELGAVLFTLKIWRHYMYGTKCTVFTDHKSLQHILDQKELNMRQHRWLELLADYDCEIRYHPGKANVVADALSRKERIKPLRVRALVMTLHPKLPSQILEAQIEAIKEENIKAENLRGMDKAFEVRPDGTCCIKNRSWLPLFGNLRDLIMHESYKSKYSIHPDRLTKSAHFIPTKETYSMETLTRLYIKEIVSRHGVLISIISDRDSHLTSRFWQSVPNALGTQLDMSTAYHPKTDGQSERTIQTLEDMLRASPFEALYGRKCRSSICWAEVGDVTGPDIIHETTEKIVQIRQRLQAARDRKRSYANIRRKPLEFQVGDHVMLKVVGPVAYKLKLPKELNNVHSTFHVSNLKKYFSDESLIIPMKELQLDDKLNFVEEPIEIMDREVKQLRQSRIPIVKVRWNFKRGPKITWELEDQIRAKYPHLFPNITPTSN</sequence>
<dbReference type="InterPro" id="IPR001584">
    <property type="entry name" value="Integrase_cat-core"/>
</dbReference>
<dbReference type="GO" id="GO:0003964">
    <property type="term" value="F:RNA-directed DNA polymerase activity"/>
    <property type="evidence" value="ECO:0007669"/>
    <property type="project" value="UniProtKB-KW"/>
</dbReference>
<dbReference type="SUPFAM" id="SSF53098">
    <property type="entry name" value="Ribonuclease H-like"/>
    <property type="match status" value="2"/>
</dbReference>
<evidence type="ECO:0000256" key="14">
    <source>
        <dbReference type="ARBA" id="ARBA00023172"/>
    </source>
</evidence>
<dbReference type="Pfam" id="PF24626">
    <property type="entry name" value="SH3_Tf2-1"/>
    <property type="match status" value="2"/>
</dbReference>
<evidence type="ECO:0000256" key="4">
    <source>
        <dbReference type="ARBA" id="ARBA00022722"/>
    </source>
</evidence>
<protein>
    <submittedName>
        <fullName evidence="16">Reverse transcriptase domain-containing protein</fullName>
    </submittedName>
</protein>
<evidence type="ECO:0000259" key="15">
    <source>
        <dbReference type="PROSITE" id="PS50994"/>
    </source>
</evidence>
<dbReference type="PANTHER" id="PTHR37984:SF5">
    <property type="entry name" value="PROTEIN NYNRIN-LIKE"/>
    <property type="match status" value="1"/>
</dbReference>
<reference evidence="16" key="1">
    <citation type="journal article" date="2022" name="Int. J. Mol. Sci.">
        <title>Draft Genome of Tanacetum Coccineum: Genomic Comparison of Closely Related Tanacetum-Family Plants.</title>
        <authorList>
            <person name="Yamashiro T."/>
            <person name="Shiraishi A."/>
            <person name="Nakayama K."/>
            <person name="Satake H."/>
        </authorList>
    </citation>
    <scope>NUCLEOTIDE SEQUENCE</scope>
</reference>
<dbReference type="EMBL" id="BQNB010021067">
    <property type="protein sequence ID" value="GJU02506.1"/>
    <property type="molecule type" value="Genomic_DNA"/>
</dbReference>
<dbReference type="InterPro" id="IPR026960">
    <property type="entry name" value="RVT-Znf"/>
</dbReference>
<dbReference type="InterPro" id="IPR050951">
    <property type="entry name" value="Retrovirus_Pol_polyprotein"/>
</dbReference>
<keyword evidence="7" id="KW-0255">Endonuclease</keyword>
<evidence type="ECO:0000313" key="17">
    <source>
        <dbReference type="Proteomes" id="UP001151760"/>
    </source>
</evidence>
<dbReference type="PANTHER" id="PTHR37984">
    <property type="entry name" value="PROTEIN CBG26694"/>
    <property type="match status" value="1"/>
</dbReference>
<keyword evidence="17" id="KW-1185">Reference proteome</keyword>
<evidence type="ECO:0000256" key="7">
    <source>
        <dbReference type="ARBA" id="ARBA00022759"/>
    </source>
</evidence>
<dbReference type="SUPFAM" id="SSF56672">
    <property type="entry name" value="DNA/RNA polymerases"/>
    <property type="match status" value="4"/>
</dbReference>
<dbReference type="Proteomes" id="UP001151760">
    <property type="component" value="Unassembled WGS sequence"/>
</dbReference>
<evidence type="ECO:0000256" key="8">
    <source>
        <dbReference type="ARBA" id="ARBA00022801"/>
    </source>
</evidence>
<keyword evidence="2" id="KW-0808">Transferase</keyword>
<gene>
    <name evidence="16" type="ORF">Tco_1112844</name>
</gene>
<evidence type="ECO:0000256" key="3">
    <source>
        <dbReference type="ARBA" id="ARBA00022695"/>
    </source>
</evidence>
<dbReference type="InterPro" id="IPR041373">
    <property type="entry name" value="RT_RNaseH"/>
</dbReference>
<feature type="domain" description="Integrase catalytic" evidence="15">
    <location>
        <begin position="1235"/>
        <end position="1432"/>
    </location>
</feature>
<comment type="caution">
    <text evidence="16">The sequence shown here is derived from an EMBL/GenBank/DDBJ whole genome shotgun (WGS) entry which is preliminary data.</text>
</comment>
<dbReference type="Gene3D" id="1.10.340.70">
    <property type="match status" value="1"/>
</dbReference>
<keyword evidence="12" id="KW-0239">DNA-directed DNA polymerase</keyword>
<keyword evidence="11 16" id="KW-0695">RNA-directed DNA polymerase</keyword>
<keyword evidence="5" id="KW-0479">Metal-binding</keyword>
<dbReference type="InterPro" id="IPR036397">
    <property type="entry name" value="RNaseH_sf"/>
</dbReference>
<organism evidence="16 17">
    <name type="scientific">Tanacetum coccineum</name>
    <dbReference type="NCBI Taxonomy" id="301880"/>
    <lineage>
        <taxon>Eukaryota</taxon>
        <taxon>Viridiplantae</taxon>
        <taxon>Streptophyta</taxon>
        <taxon>Embryophyta</taxon>
        <taxon>Tracheophyta</taxon>
        <taxon>Spermatophyta</taxon>
        <taxon>Magnoliopsida</taxon>
        <taxon>eudicotyledons</taxon>
        <taxon>Gunneridae</taxon>
        <taxon>Pentapetalae</taxon>
        <taxon>asterids</taxon>
        <taxon>campanulids</taxon>
        <taxon>Asterales</taxon>
        <taxon>Asteraceae</taxon>
        <taxon>Asteroideae</taxon>
        <taxon>Anthemideae</taxon>
        <taxon>Anthemidinae</taxon>
        <taxon>Tanacetum</taxon>
    </lineage>
</organism>
<keyword evidence="8" id="KW-0378">Hydrolase</keyword>
<dbReference type="CDD" id="cd09274">
    <property type="entry name" value="RNase_HI_RT_Ty3"/>
    <property type="match status" value="1"/>
</dbReference>
<keyword evidence="9" id="KW-0460">Magnesium</keyword>
<reference evidence="16" key="2">
    <citation type="submission" date="2022-01" db="EMBL/GenBank/DDBJ databases">
        <authorList>
            <person name="Yamashiro T."/>
            <person name="Shiraishi A."/>
            <person name="Satake H."/>
            <person name="Nakayama K."/>
        </authorList>
    </citation>
    <scope>NUCLEOTIDE SEQUENCE</scope>
</reference>
<dbReference type="Gene3D" id="3.10.20.370">
    <property type="match status" value="1"/>
</dbReference>
<evidence type="ECO:0000313" key="16">
    <source>
        <dbReference type="EMBL" id="GJU02506.1"/>
    </source>
</evidence>
<dbReference type="Gene3D" id="3.10.10.10">
    <property type="entry name" value="HIV Type 1 Reverse Transcriptase, subunit A, domain 1"/>
    <property type="match status" value="2"/>
</dbReference>
<evidence type="ECO:0000256" key="5">
    <source>
        <dbReference type="ARBA" id="ARBA00022723"/>
    </source>
</evidence>
<keyword evidence="3" id="KW-0548">Nucleotidyltransferase</keyword>
<dbReference type="PROSITE" id="PS50994">
    <property type="entry name" value="INTEGRASE"/>
    <property type="match status" value="2"/>
</dbReference>
<dbReference type="InterPro" id="IPR000477">
    <property type="entry name" value="RT_dom"/>
</dbReference>
<keyword evidence="13" id="KW-0238">DNA-binding</keyword>
<dbReference type="InterPro" id="IPR043128">
    <property type="entry name" value="Rev_trsase/Diguanyl_cyclase"/>
</dbReference>
<evidence type="ECO:0000256" key="12">
    <source>
        <dbReference type="ARBA" id="ARBA00022932"/>
    </source>
</evidence>